<protein>
    <submittedName>
        <fullName evidence="6">Branched-chain amino acid transport system substrate-binding protein</fullName>
    </submittedName>
</protein>
<dbReference type="PANTHER" id="PTHR30483">
    <property type="entry name" value="LEUCINE-SPECIFIC-BINDING PROTEIN"/>
    <property type="match status" value="1"/>
</dbReference>
<dbReference type="InterPro" id="IPR051010">
    <property type="entry name" value="BCAA_transport"/>
</dbReference>
<evidence type="ECO:0000313" key="6">
    <source>
        <dbReference type="EMBL" id="SDE39286.1"/>
    </source>
</evidence>
<dbReference type="SUPFAM" id="SSF53822">
    <property type="entry name" value="Periplasmic binding protein-like I"/>
    <property type="match status" value="1"/>
</dbReference>
<dbReference type="AlphaFoldDB" id="A0A1G7CKU3"/>
<comment type="similarity">
    <text evidence="1">Belongs to the leucine-binding protein family.</text>
</comment>
<feature type="signal peptide" evidence="4">
    <location>
        <begin position="1"/>
        <end position="28"/>
    </location>
</feature>
<accession>A0A1G7CKU3</accession>
<dbReference type="InterPro" id="IPR028081">
    <property type="entry name" value="Leu-bd"/>
</dbReference>
<evidence type="ECO:0000256" key="2">
    <source>
        <dbReference type="ARBA" id="ARBA00022729"/>
    </source>
</evidence>
<keyword evidence="3" id="KW-0813">Transport</keyword>
<feature type="chain" id="PRO_5011443564" evidence="4">
    <location>
        <begin position="29"/>
        <end position="392"/>
    </location>
</feature>
<dbReference type="Pfam" id="PF13458">
    <property type="entry name" value="Peripla_BP_6"/>
    <property type="match status" value="1"/>
</dbReference>
<reference evidence="6 7" key="1">
    <citation type="submission" date="2016-10" db="EMBL/GenBank/DDBJ databases">
        <authorList>
            <person name="de Groot N.N."/>
        </authorList>
    </citation>
    <scope>NUCLEOTIDE SEQUENCE [LARGE SCALE GENOMIC DNA]</scope>
    <source>
        <strain evidence="6 7">ATCC 700224</strain>
    </source>
</reference>
<evidence type="ECO:0000259" key="5">
    <source>
        <dbReference type="Pfam" id="PF13458"/>
    </source>
</evidence>
<proteinExistence type="inferred from homology"/>
<dbReference type="Proteomes" id="UP000199412">
    <property type="component" value="Unassembled WGS sequence"/>
</dbReference>
<dbReference type="RefSeq" id="WP_092785610.1">
    <property type="nucleotide sequence ID" value="NZ_FNAP01000006.1"/>
</dbReference>
<organism evidence="6 7">
    <name type="scientific">Rhodospira trueperi</name>
    <dbReference type="NCBI Taxonomy" id="69960"/>
    <lineage>
        <taxon>Bacteria</taxon>
        <taxon>Pseudomonadati</taxon>
        <taxon>Pseudomonadota</taxon>
        <taxon>Alphaproteobacteria</taxon>
        <taxon>Rhodospirillales</taxon>
        <taxon>Rhodospirillaceae</taxon>
        <taxon>Rhodospira</taxon>
    </lineage>
</organism>
<keyword evidence="3" id="KW-0029">Amino-acid transport</keyword>
<keyword evidence="7" id="KW-1185">Reference proteome</keyword>
<dbReference type="OrthoDB" id="7337537at2"/>
<dbReference type="InterPro" id="IPR028082">
    <property type="entry name" value="Peripla_BP_I"/>
</dbReference>
<name>A0A1G7CKU3_9PROT</name>
<dbReference type="STRING" id="69960.SAMN05421720_10699"/>
<gene>
    <name evidence="6" type="ORF">SAMN05421720_10699</name>
</gene>
<sequence>MRNARCRTVAFLCLACLAGLFVRPDALAQDGGADPGVVIGDTTTIQLIGDPATSYGRGRDLVAGYIDMAGGVMGSKPVRIVAQDSGGTADGATRAIESLREQGAVLFMGGLVADATLAAARAAAPAPFVAVDARLPAALIADQPNLFQIGPSAEALGRALAAEAARTGATRWGVVAQDDYFGRALAHAFWRALRAARPEIELALESYVPTLSGSVAPAVEQVTAARPEGLLLGLRDVDLVAFARAARGGALDGAVVMAPHVGTPEMLGALGAEIAEGWVTTGAPCCEVGGQPHRAFAEAYRAAHPDGATPTASALYGYVAMTALATALDEAWSVKPDRLTVALAGLSLSTPIGPMRFDPDTRQSTLPFWVGRVSGGRFVDARPVDPAVLHGQ</sequence>
<dbReference type="PANTHER" id="PTHR30483:SF37">
    <property type="entry name" value="ABC TRANSPORTER SUBSTRATE-BINDING PROTEIN"/>
    <property type="match status" value="1"/>
</dbReference>
<dbReference type="EMBL" id="FNAP01000006">
    <property type="protein sequence ID" value="SDE39286.1"/>
    <property type="molecule type" value="Genomic_DNA"/>
</dbReference>
<feature type="domain" description="Leucine-binding protein" evidence="5">
    <location>
        <begin position="52"/>
        <end position="376"/>
    </location>
</feature>
<evidence type="ECO:0000256" key="1">
    <source>
        <dbReference type="ARBA" id="ARBA00010062"/>
    </source>
</evidence>
<evidence type="ECO:0000256" key="3">
    <source>
        <dbReference type="ARBA" id="ARBA00022970"/>
    </source>
</evidence>
<evidence type="ECO:0000256" key="4">
    <source>
        <dbReference type="SAM" id="SignalP"/>
    </source>
</evidence>
<dbReference type="GO" id="GO:0006865">
    <property type="term" value="P:amino acid transport"/>
    <property type="evidence" value="ECO:0007669"/>
    <property type="project" value="UniProtKB-KW"/>
</dbReference>
<keyword evidence="2 4" id="KW-0732">Signal</keyword>
<evidence type="ECO:0000313" key="7">
    <source>
        <dbReference type="Proteomes" id="UP000199412"/>
    </source>
</evidence>
<dbReference type="Gene3D" id="3.40.50.2300">
    <property type="match status" value="2"/>
</dbReference>